<comment type="caution">
    <text evidence="1">The sequence shown here is derived from an EMBL/GenBank/DDBJ whole genome shotgun (WGS) entry which is preliminary data.</text>
</comment>
<name>A0ACC2WUF9_9TREE</name>
<sequence>MSGNVHPSFPSYNQALTQDGKKTDVKAQLAALAARQSGGKTSDPAALSVPSAINARIPSVPDIDTSKKPAAGAGVGSSSKKGGKAKGKAVSAKQAKRAERAKERAEELGGQLEKKLREKEGRKEWSSSLNAARGEHQRKERGTIYRTLPYSAAVGRNRAFQGIELKCLLRGMSGGTYARSRHLFYRNEAQGLGPSYGARTTTSSLALA</sequence>
<reference evidence="1" key="1">
    <citation type="submission" date="2023-04" db="EMBL/GenBank/DDBJ databases">
        <title>Draft Genome sequencing of Naganishia species isolated from polar environments using Oxford Nanopore Technology.</title>
        <authorList>
            <person name="Leo P."/>
            <person name="Venkateswaran K."/>
        </authorList>
    </citation>
    <scope>NUCLEOTIDE SEQUENCE</scope>
    <source>
        <strain evidence="1">DBVPG 5303</strain>
    </source>
</reference>
<gene>
    <name evidence="1" type="ORF">QFC24_007105</name>
</gene>
<organism evidence="1 2">
    <name type="scientific">Naganishia onofrii</name>
    <dbReference type="NCBI Taxonomy" id="1851511"/>
    <lineage>
        <taxon>Eukaryota</taxon>
        <taxon>Fungi</taxon>
        <taxon>Dikarya</taxon>
        <taxon>Basidiomycota</taxon>
        <taxon>Agaricomycotina</taxon>
        <taxon>Tremellomycetes</taxon>
        <taxon>Filobasidiales</taxon>
        <taxon>Filobasidiaceae</taxon>
        <taxon>Naganishia</taxon>
    </lineage>
</organism>
<dbReference type="EMBL" id="JASBWV010000052">
    <property type="protein sequence ID" value="KAJ9114795.1"/>
    <property type="molecule type" value="Genomic_DNA"/>
</dbReference>
<proteinExistence type="predicted"/>
<accession>A0ACC2WUF9</accession>
<evidence type="ECO:0000313" key="1">
    <source>
        <dbReference type="EMBL" id="KAJ9114795.1"/>
    </source>
</evidence>
<keyword evidence="2" id="KW-1185">Reference proteome</keyword>
<protein>
    <submittedName>
        <fullName evidence="1">Uncharacterized protein</fullName>
    </submittedName>
</protein>
<evidence type="ECO:0000313" key="2">
    <source>
        <dbReference type="Proteomes" id="UP001234202"/>
    </source>
</evidence>
<dbReference type="Proteomes" id="UP001234202">
    <property type="component" value="Unassembled WGS sequence"/>
</dbReference>